<feature type="region of interest" description="Disordered" evidence="1">
    <location>
        <begin position="449"/>
        <end position="474"/>
    </location>
</feature>
<evidence type="ECO:0000313" key="5">
    <source>
        <dbReference type="Proteomes" id="UP000078534"/>
    </source>
</evidence>
<dbReference type="STRING" id="152268.A6K24_06185"/>
<evidence type="ECO:0000313" key="4">
    <source>
        <dbReference type="EMBL" id="OAS85096.1"/>
    </source>
</evidence>
<comment type="caution">
    <text evidence="4">The sequence shown here is derived from an EMBL/GenBank/DDBJ whole genome shotgun (WGS) entry which is preliminary data.</text>
</comment>
<reference evidence="5" key="1">
    <citation type="submission" date="2016-04" db="EMBL/GenBank/DDBJ databases">
        <authorList>
            <person name="Lyu Z."/>
            <person name="Lyu W."/>
        </authorList>
    </citation>
    <scope>NUCLEOTIDE SEQUENCE [LARGE SCALE GENOMIC DNA]</scope>
    <source>
        <strain evidence="5">C44</strain>
    </source>
</reference>
<sequence>MEKWLGKRPTMGQKALVKYEKLLLNVQHTVLKPDEKVLKIIEAECDKTSKRELDGVLVLTNESLLFISKHEHFSYKYSQISDIDVRKDGKDKNEWQLTLRIGLSNRYFDDIKKNDDSQEFIEILEYMIVNPNKEIQTTVTHDFDYFLHAKRLEDLRNKNVKITSFLMKRDNMGFSKNGERLLRELHKDAKFIVEGFFKEKKEKKGNFLVVDKSIFLYEYNDKERTAKLIYTWPFLFFSKAIVDHFAMKTEIHSNEGTLVLNSTGKTFATILSSEGVDFDVKKRKWHQKILGFRSGKMWKKAIASLVYILSFLLILTLAFGDETTEPTSTKPTTEEVTDSNNQKAEEERLAEEQLKKEEQARLAEEQRKKEEQARLAEEQRKKEEQARLAEEQRKKEEQARLAEEQRKKEEQARLAEEQRKREEEARLAEEQQQTNVYFKNCDAARAAGAAPVNRGEPGYGKHLDRDGDGTGCDR</sequence>
<keyword evidence="2" id="KW-0812">Transmembrane</keyword>
<organism evidence="4 5">
    <name type="scientific">Metabacillus litoralis</name>
    <dbReference type="NCBI Taxonomy" id="152268"/>
    <lineage>
        <taxon>Bacteria</taxon>
        <taxon>Bacillati</taxon>
        <taxon>Bacillota</taxon>
        <taxon>Bacilli</taxon>
        <taxon>Bacillales</taxon>
        <taxon>Bacillaceae</taxon>
        <taxon>Metabacillus</taxon>
    </lineage>
</organism>
<proteinExistence type="predicted"/>
<accession>A0A179STH0</accession>
<dbReference type="InterPro" id="IPR008613">
    <property type="entry name" value="Excalibur_Ca-bd_domain"/>
</dbReference>
<dbReference type="InterPro" id="IPR052293">
    <property type="entry name" value="SRRP"/>
</dbReference>
<evidence type="ECO:0000259" key="3">
    <source>
        <dbReference type="SMART" id="SM00894"/>
    </source>
</evidence>
<dbReference type="OrthoDB" id="4376109at2"/>
<keyword evidence="5" id="KW-1185">Reference proteome</keyword>
<dbReference type="Proteomes" id="UP000078534">
    <property type="component" value="Unassembled WGS sequence"/>
</dbReference>
<dbReference type="PANTHER" id="PTHR12239:SF41">
    <property type="entry name" value="MEMBRANE ASSOCIATED PROTEIN, PUTATIVE-RELATED"/>
    <property type="match status" value="1"/>
</dbReference>
<evidence type="ECO:0000256" key="1">
    <source>
        <dbReference type="SAM" id="MobiDB-lite"/>
    </source>
</evidence>
<evidence type="ECO:0000256" key="2">
    <source>
        <dbReference type="SAM" id="Phobius"/>
    </source>
</evidence>
<keyword evidence="2" id="KW-0472">Membrane</keyword>
<protein>
    <recommendedName>
        <fullName evidence="3">Excalibur calcium-binding domain-containing protein</fullName>
    </recommendedName>
</protein>
<feature type="domain" description="Excalibur calcium-binding" evidence="3">
    <location>
        <begin position="437"/>
        <end position="473"/>
    </location>
</feature>
<dbReference type="AlphaFoldDB" id="A0A179STH0"/>
<dbReference type="SMART" id="SM00894">
    <property type="entry name" value="Excalibur"/>
    <property type="match status" value="1"/>
</dbReference>
<name>A0A179STH0_9BACI</name>
<feature type="transmembrane region" description="Helical" evidence="2">
    <location>
        <begin position="301"/>
        <end position="320"/>
    </location>
</feature>
<feature type="compositionally biased region" description="Basic and acidic residues" evidence="1">
    <location>
        <begin position="459"/>
        <end position="474"/>
    </location>
</feature>
<dbReference type="RefSeq" id="WP_066334937.1">
    <property type="nucleotide sequence ID" value="NZ_LWSG01000023.1"/>
</dbReference>
<dbReference type="Pfam" id="PF05901">
    <property type="entry name" value="Excalibur"/>
    <property type="match status" value="1"/>
</dbReference>
<gene>
    <name evidence="4" type="ORF">A6K24_06185</name>
</gene>
<feature type="region of interest" description="Disordered" evidence="1">
    <location>
        <begin position="323"/>
        <end position="432"/>
    </location>
</feature>
<dbReference type="EMBL" id="LWSG01000023">
    <property type="protein sequence ID" value="OAS85096.1"/>
    <property type="molecule type" value="Genomic_DNA"/>
</dbReference>
<dbReference type="PANTHER" id="PTHR12239">
    <property type="entry name" value="PROTEIN CBG20215-RELATED"/>
    <property type="match status" value="1"/>
</dbReference>
<keyword evidence="2" id="KW-1133">Transmembrane helix</keyword>
<feature type="compositionally biased region" description="Basic and acidic residues" evidence="1">
    <location>
        <begin position="343"/>
        <end position="429"/>
    </location>
</feature>